<gene>
    <name evidence="5" type="ORF">HPBE_LOCUS10761</name>
</gene>
<dbReference type="GO" id="GO:0005840">
    <property type="term" value="C:ribosome"/>
    <property type="evidence" value="ECO:0007669"/>
    <property type="project" value="UniProtKB-KW"/>
</dbReference>
<dbReference type="GO" id="GO:0003735">
    <property type="term" value="F:structural constituent of ribosome"/>
    <property type="evidence" value="ECO:0007669"/>
    <property type="project" value="InterPro"/>
</dbReference>
<feature type="transmembrane region" description="Helical" evidence="4">
    <location>
        <begin position="114"/>
        <end position="137"/>
    </location>
</feature>
<dbReference type="EMBL" id="UZAH01026873">
    <property type="protein sequence ID" value="VDO86258.1"/>
    <property type="molecule type" value="Genomic_DNA"/>
</dbReference>
<evidence type="ECO:0000256" key="3">
    <source>
        <dbReference type="ARBA" id="ARBA00023274"/>
    </source>
</evidence>
<reference evidence="7" key="2">
    <citation type="submission" date="2019-09" db="UniProtKB">
        <authorList>
            <consortium name="WormBaseParasite"/>
        </authorList>
    </citation>
    <scope>IDENTIFICATION</scope>
</reference>
<protein>
    <submittedName>
        <fullName evidence="7">Ras-GAP domain-containing protein</fullName>
    </submittedName>
</protein>
<dbReference type="Gene3D" id="3.30.1370.30">
    <property type="match status" value="1"/>
</dbReference>
<dbReference type="GO" id="GO:1990904">
    <property type="term" value="C:ribonucleoprotein complex"/>
    <property type="evidence" value="ECO:0007669"/>
    <property type="project" value="UniProtKB-KW"/>
</dbReference>
<keyword evidence="4" id="KW-1133">Transmembrane helix</keyword>
<dbReference type="AlphaFoldDB" id="A0A183FS72"/>
<keyword evidence="6" id="KW-1185">Reference proteome</keyword>
<dbReference type="InterPro" id="IPR035987">
    <property type="entry name" value="Ribosomal_uS8_sf"/>
</dbReference>
<proteinExistence type="inferred from homology"/>
<reference evidence="5 6" key="1">
    <citation type="submission" date="2018-11" db="EMBL/GenBank/DDBJ databases">
        <authorList>
            <consortium name="Pathogen Informatics"/>
        </authorList>
    </citation>
    <scope>NUCLEOTIDE SEQUENCE [LARGE SCALE GENOMIC DNA]</scope>
</reference>
<comment type="similarity">
    <text evidence="1">Belongs to the universal ribosomal protein uS8 family.</text>
</comment>
<evidence type="ECO:0000256" key="4">
    <source>
        <dbReference type="SAM" id="Phobius"/>
    </source>
</evidence>
<keyword evidence="4" id="KW-0812">Transmembrane</keyword>
<dbReference type="SUPFAM" id="SSF56047">
    <property type="entry name" value="Ribosomal protein S8"/>
    <property type="match status" value="1"/>
</dbReference>
<keyword evidence="2" id="KW-0689">Ribosomal protein</keyword>
<accession>A0A183FS72</accession>
<dbReference type="Proteomes" id="UP000050761">
    <property type="component" value="Unassembled WGS sequence"/>
</dbReference>
<dbReference type="InterPro" id="IPR000630">
    <property type="entry name" value="Ribosomal_uS8"/>
</dbReference>
<dbReference type="Gene3D" id="3.30.1490.10">
    <property type="match status" value="1"/>
</dbReference>
<evidence type="ECO:0000313" key="6">
    <source>
        <dbReference type="Proteomes" id="UP000050761"/>
    </source>
</evidence>
<evidence type="ECO:0000313" key="7">
    <source>
        <dbReference type="WBParaSite" id="HPBE_0001076001-mRNA-1"/>
    </source>
</evidence>
<keyword evidence="4" id="KW-0472">Membrane</keyword>
<dbReference type="OrthoDB" id="10250260at2759"/>
<organism evidence="6 7">
    <name type="scientific">Heligmosomoides polygyrus</name>
    <name type="common">Parasitic roundworm</name>
    <dbReference type="NCBI Taxonomy" id="6339"/>
    <lineage>
        <taxon>Eukaryota</taxon>
        <taxon>Metazoa</taxon>
        <taxon>Ecdysozoa</taxon>
        <taxon>Nematoda</taxon>
        <taxon>Chromadorea</taxon>
        <taxon>Rhabditida</taxon>
        <taxon>Rhabditina</taxon>
        <taxon>Rhabditomorpha</taxon>
        <taxon>Strongyloidea</taxon>
        <taxon>Heligmosomidae</taxon>
        <taxon>Heligmosomoides</taxon>
    </lineage>
</organism>
<evidence type="ECO:0000313" key="5">
    <source>
        <dbReference type="EMBL" id="VDO86258.1"/>
    </source>
</evidence>
<accession>A0A3P8CDM8</accession>
<dbReference type="GO" id="GO:0006412">
    <property type="term" value="P:translation"/>
    <property type="evidence" value="ECO:0007669"/>
    <property type="project" value="InterPro"/>
</dbReference>
<dbReference type="WBParaSite" id="HPBE_0001076001-mRNA-1">
    <property type="protein sequence ID" value="HPBE_0001076001-mRNA-1"/>
    <property type="gene ID" value="HPBE_0001076001"/>
</dbReference>
<keyword evidence="3" id="KW-0687">Ribonucleoprotein</keyword>
<dbReference type="PANTHER" id="PTHR11758">
    <property type="entry name" value="40S RIBOSOMAL PROTEIN S15A"/>
    <property type="match status" value="1"/>
</dbReference>
<evidence type="ECO:0000256" key="1">
    <source>
        <dbReference type="ARBA" id="ARBA00006471"/>
    </source>
</evidence>
<name>A0A183FS72_HELPZ</name>
<evidence type="ECO:0000256" key="2">
    <source>
        <dbReference type="ARBA" id="ARBA00022980"/>
    </source>
</evidence>
<sequence>MLRTLWQETSPHPNVIVRFLNVMMKHSHIGEFEIVDDHRAGKIVVNVNDRLNKCSVIFPRFDIMLKDIEQYTTNLLPSRQFRYLIQITSGGSRGSQEETSRRKSSWIFWPFKDIIVTIFILCIHLFYLFFLVLSLCLDPHTSQQQG</sequence>